<gene>
    <name evidence="2" type="ORF">DRJ00_01790</name>
</gene>
<accession>A0A497E5C2</accession>
<feature type="region of interest" description="Disordered" evidence="1">
    <location>
        <begin position="1"/>
        <end position="20"/>
    </location>
</feature>
<organism evidence="2 3">
    <name type="scientific">Aerophobetes bacterium</name>
    <dbReference type="NCBI Taxonomy" id="2030807"/>
    <lineage>
        <taxon>Bacteria</taxon>
        <taxon>Candidatus Aerophobota</taxon>
    </lineage>
</organism>
<name>A0A497E5C2_UNCAE</name>
<reference evidence="2 3" key="1">
    <citation type="submission" date="2018-06" db="EMBL/GenBank/DDBJ databases">
        <title>Extensive metabolic versatility and redundancy in microbially diverse, dynamic hydrothermal sediments.</title>
        <authorList>
            <person name="Dombrowski N."/>
            <person name="Teske A."/>
            <person name="Baker B.J."/>
        </authorList>
    </citation>
    <scope>NUCLEOTIDE SEQUENCE [LARGE SCALE GENOMIC DNA]</scope>
    <source>
        <strain evidence="2">B47_G16</strain>
    </source>
</reference>
<evidence type="ECO:0000313" key="3">
    <source>
        <dbReference type="Proteomes" id="UP000279422"/>
    </source>
</evidence>
<dbReference type="Proteomes" id="UP000279422">
    <property type="component" value="Unassembled WGS sequence"/>
</dbReference>
<dbReference type="AlphaFoldDB" id="A0A497E5C2"/>
<evidence type="ECO:0000313" key="2">
    <source>
        <dbReference type="EMBL" id="RLE10333.1"/>
    </source>
</evidence>
<dbReference type="EMBL" id="QMPZ01000011">
    <property type="protein sequence ID" value="RLE10333.1"/>
    <property type="molecule type" value="Genomic_DNA"/>
</dbReference>
<evidence type="ECO:0000256" key="1">
    <source>
        <dbReference type="SAM" id="MobiDB-lite"/>
    </source>
</evidence>
<protein>
    <submittedName>
        <fullName evidence="2">Uncharacterized protein</fullName>
    </submittedName>
</protein>
<proteinExistence type="predicted"/>
<sequence>MKGEQRSVEGGRFPPQVSMKGEQRSVEGVIPKEWAKAYVSPLKCRFNRFYQKFNFSQKTAFW</sequence>
<comment type="caution">
    <text evidence="2">The sequence shown here is derived from an EMBL/GenBank/DDBJ whole genome shotgun (WGS) entry which is preliminary data.</text>
</comment>